<dbReference type="Proteomes" id="UP000266673">
    <property type="component" value="Unassembled WGS sequence"/>
</dbReference>
<dbReference type="InterPro" id="IPR051531">
    <property type="entry name" value="N-acetyltransferase"/>
</dbReference>
<dbReference type="AlphaFoldDB" id="A0A397U709"/>
<dbReference type="Gene3D" id="3.40.630.30">
    <property type="match status" value="1"/>
</dbReference>
<evidence type="ECO:0000313" key="3">
    <source>
        <dbReference type="Proteomes" id="UP000266673"/>
    </source>
</evidence>
<dbReference type="EMBL" id="QKWP01002092">
    <property type="protein sequence ID" value="RIB04877.1"/>
    <property type="molecule type" value="Genomic_DNA"/>
</dbReference>
<reference evidence="2 3" key="1">
    <citation type="submission" date="2018-06" db="EMBL/GenBank/DDBJ databases">
        <title>Comparative genomics reveals the genomic features of Rhizophagus irregularis, R. cerebriforme, R. diaphanum and Gigaspora rosea, and their symbiotic lifestyle signature.</title>
        <authorList>
            <person name="Morin E."/>
            <person name="San Clemente H."/>
            <person name="Chen E.C.H."/>
            <person name="De La Providencia I."/>
            <person name="Hainaut M."/>
            <person name="Kuo A."/>
            <person name="Kohler A."/>
            <person name="Murat C."/>
            <person name="Tang N."/>
            <person name="Roy S."/>
            <person name="Loubradou J."/>
            <person name="Henrissat B."/>
            <person name="Grigoriev I.V."/>
            <person name="Corradi N."/>
            <person name="Roux C."/>
            <person name="Martin F.M."/>
        </authorList>
    </citation>
    <scope>NUCLEOTIDE SEQUENCE [LARGE SCALE GENOMIC DNA]</scope>
    <source>
        <strain evidence="2 3">DAOM 194757</strain>
    </source>
</reference>
<dbReference type="InterPro" id="IPR000182">
    <property type="entry name" value="GNAT_dom"/>
</dbReference>
<organism evidence="2 3">
    <name type="scientific">Gigaspora rosea</name>
    <dbReference type="NCBI Taxonomy" id="44941"/>
    <lineage>
        <taxon>Eukaryota</taxon>
        <taxon>Fungi</taxon>
        <taxon>Fungi incertae sedis</taxon>
        <taxon>Mucoromycota</taxon>
        <taxon>Glomeromycotina</taxon>
        <taxon>Glomeromycetes</taxon>
        <taxon>Diversisporales</taxon>
        <taxon>Gigasporaceae</taxon>
        <taxon>Gigaspora</taxon>
    </lineage>
</organism>
<evidence type="ECO:0000259" key="1">
    <source>
        <dbReference type="Pfam" id="PF13302"/>
    </source>
</evidence>
<evidence type="ECO:0000313" key="2">
    <source>
        <dbReference type="EMBL" id="RIB04877.1"/>
    </source>
</evidence>
<feature type="domain" description="N-acetyltransferase" evidence="1">
    <location>
        <begin position="31"/>
        <end position="190"/>
    </location>
</feature>
<protein>
    <recommendedName>
        <fullName evidence="1">N-acetyltransferase domain-containing protein</fullName>
    </recommendedName>
</protein>
<keyword evidence="3" id="KW-1185">Reference proteome</keyword>
<dbReference type="GO" id="GO:0016747">
    <property type="term" value="F:acyltransferase activity, transferring groups other than amino-acyl groups"/>
    <property type="evidence" value="ECO:0007669"/>
    <property type="project" value="InterPro"/>
</dbReference>
<comment type="caution">
    <text evidence="2">The sequence shown here is derived from an EMBL/GenBank/DDBJ whole genome shotgun (WGS) entry which is preliminary data.</text>
</comment>
<proteinExistence type="predicted"/>
<sequence length="267" mass="31268">MTRSIFKFSDDDMVSVRLSGIDKNNKEWTAREIQKHDIPNYEHLLSDINIMKYMYQERQLRSEEIKLRVNNDYQIGQPKGALTILDEQNDFIGFILSKPKSEKKGNSEIVYALSQKYWGKGIGHSVLSKMVNEWGPEVRKIGLGESFDKQNKKKIQEIFQFNGKELEKFCTTVRPINVSSWYILEKVGFEPSRAEISINFDDKGYDLPTLDNLLNYCDKLEEFINILYNNGVIEADKLYTQENDKKFTFCKNADGRIRFHFQKTITK</sequence>
<dbReference type="PANTHER" id="PTHR43792:SF10">
    <property type="entry name" value="N-ACETYLTRANSFERASE DOMAIN-CONTAINING PROTEIN"/>
    <property type="match status" value="1"/>
</dbReference>
<name>A0A397U709_9GLOM</name>
<accession>A0A397U709</accession>
<dbReference type="InterPro" id="IPR016181">
    <property type="entry name" value="Acyl_CoA_acyltransferase"/>
</dbReference>
<dbReference type="SUPFAM" id="SSF55729">
    <property type="entry name" value="Acyl-CoA N-acyltransferases (Nat)"/>
    <property type="match status" value="1"/>
</dbReference>
<gene>
    <name evidence="2" type="ORF">C2G38_2048065</name>
</gene>
<dbReference type="OrthoDB" id="2349932at2759"/>
<dbReference type="Pfam" id="PF13302">
    <property type="entry name" value="Acetyltransf_3"/>
    <property type="match status" value="1"/>
</dbReference>
<dbReference type="PANTHER" id="PTHR43792">
    <property type="entry name" value="GNAT FAMILY, PUTATIVE (AFU_ORTHOLOGUE AFUA_3G00765)-RELATED-RELATED"/>
    <property type="match status" value="1"/>
</dbReference>